<dbReference type="Pfam" id="PF01957">
    <property type="entry name" value="NfeD"/>
    <property type="match status" value="1"/>
</dbReference>
<gene>
    <name evidence="7" type="ORF">O0R46_03425</name>
</gene>
<reference evidence="7" key="1">
    <citation type="submission" date="2022-12" db="EMBL/GenBank/DDBJ databases">
        <title>Peptostreptococcus.</title>
        <authorList>
            <person name="Lee S.H."/>
        </authorList>
    </citation>
    <scope>NUCLEOTIDE SEQUENCE</scope>
    <source>
        <strain evidence="7">CBA3647</strain>
    </source>
</reference>
<evidence type="ECO:0000256" key="4">
    <source>
        <dbReference type="ARBA" id="ARBA00023136"/>
    </source>
</evidence>
<keyword evidence="2 5" id="KW-0812">Transmembrane</keyword>
<evidence type="ECO:0000313" key="8">
    <source>
        <dbReference type="Proteomes" id="UP001164187"/>
    </source>
</evidence>
<evidence type="ECO:0000313" key="7">
    <source>
        <dbReference type="EMBL" id="WAW15507.1"/>
    </source>
</evidence>
<dbReference type="EMBL" id="CP114052">
    <property type="protein sequence ID" value="WAW15507.1"/>
    <property type="molecule type" value="Genomic_DNA"/>
</dbReference>
<feature type="transmembrane region" description="Helical" evidence="5">
    <location>
        <begin position="12"/>
        <end position="43"/>
    </location>
</feature>
<dbReference type="Proteomes" id="UP001164187">
    <property type="component" value="Chromosome"/>
</dbReference>
<evidence type="ECO:0000256" key="5">
    <source>
        <dbReference type="SAM" id="Phobius"/>
    </source>
</evidence>
<feature type="domain" description="NfeD-like C-terminal" evidence="6">
    <location>
        <begin position="90"/>
        <end position="150"/>
    </location>
</feature>
<dbReference type="InterPro" id="IPR012340">
    <property type="entry name" value="NA-bd_OB-fold"/>
</dbReference>
<proteinExistence type="predicted"/>
<dbReference type="RefSeq" id="WP_269312178.1">
    <property type="nucleotide sequence ID" value="NZ_CP114052.1"/>
</dbReference>
<keyword evidence="4 5" id="KW-0472">Membrane</keyword>
<dbReference type="Gene3D" id="2.40.50.140">
    <property type="entry name" value="Nucleic acid-binding proteins"/>
    <property type="match status" value="1"/>
</dbReference>
<keyword evidence="8" id="KW-1185">Reference proteome</keyword>
<dbReference type="SUPFAM" id="SSF141322">
    <property type="entry name" value="NfeD domain-like"/>
    <property type="match status" value="1"/>
</dbReference>
<evidence type="ECO:0000256" key="3">
    <source>
        <dbReference type="ARBA" id="ARBA00022989"/>
    </source>
</evidence>
<dbReference type="InterPro" id="IPR052165">
    <property type="entry name" value="Membrane_assoc_protease"/>
</dbReference>
<name>A0ABY7JQ77_9FIRM</name>
<evidence type="ECO:0000256" key="2">
    <source>
        <dbReference type="ARBA" id="ARBA00022692"/>
    </source>
</evidence>
<evidence type="ECO:0000256" key="1">
    <source>
        <dbReference type="ARBA" id="ARBA00004141"/>
    </source>
</evidence>
<dbReference type="PANTHER" id="PTHR33507">
    <property type="entry name" value="INNER MEMBRANE PROTEIN YBBJ"/>
    <property type="match status" value="1"/>
</dbReference>
<dbReference type="PANTHER" id="PTHR33507:SF3">
    <property type="entry name" value="INNER MEMBRANE PROTEIN YBBJ"/>
    <property type="match status" value="1"/>
</dbReference>
<organism evidence="7 8">
    <name type="scientific">Peptostreptococcus equinus</name>
    <dbReference type="NCBI Taxonomy" id="3003601"/>
    <lineage>
        <taxon>Bacteria</taxon>
        <taxon>Bacillati</taxon>
        <taxon>Bacillota</taxon>
        <taxon>Clostridia</taxon>
        <taxon>Peptostreptococcales</taxon>
        <taxon>Peptostreptococcaceae</taxon>
        <taxon>Peptostreptococcus</taxon>
    </lineage>
</organism>
<protein>
    <submittedName>
        <fullName evidence="7">NfeD family protein</fullName>
    </submittedName>
</protein>
<comment type="subcellular location">
    <subcellularLocation>
        <location evidence="1">Membrane</location>
        <topology evidence="1">Multi-pass membrane protein</topology>
    </subcellularLocation>
</comment>
<dbReference type="InterPro" id="IPR002810">
    <property type="entry name" value="NfeD-like_C"/>
</dbReference>
<accession>A0ABY7JQ77</accession>
<keyword evidence="3 5" id="KW-1133">Transmembrane helix</keyword>
<evidence type="ECO:0000259" key="6">
    <source>
        <dbReference type="Pfam" id="PF01957"/>
    </source>
</evidence>
<feature type="transmembrane region" description="Helical" evidence="5">
    <location>
        <begin position="49"/>
        <end position="68"/>
    </location>
</feature>
<sequence length="151" mass="16803">MFGLSMRIIWIIIAIAFGIIEAATLSLTMIWFSIGAVAAIITSYFTDNILIQLFVFAIVSGVFLYFATKKLIKIDRDKNNTHWAGIDTNADAFIGKKGYVVKTISPKEFGIVKVKGEEWTAVSLDQEQTIESDQEIIVRGIQGVKLIVEKV</sequence>